<dbReference type="CDD" id="cd07407">
    <property type="entry name" value="MPP_YHR202W_N"/>
    <property type="match status" value="1"/>
</dbReference>
<sequence length="619" mass="69470">MRFSARLVLRVAGAFATARALETATQWPVSDLKHSSKLSQPSRPLEWGDINIISTTDTHGWLLGHDHSSFPEPNYSGTWGDYSAFVTHMKELAVEKDVDLLLVDSGDLHDGTGLVDGFPAGGVDAQDANEFFKQIPYDVLAIGNHELYVYANTYDMHMNFGQHYKDRYLSSNVNITVLGANNQSVSVPVGSRFRKFTTRKGRSVTALGVIFNFGTNDVNTTVQRVEDMVKDQWFADAIVEEPDLFLLVGHMPVSRDRWPLVFNAIRAVHPTTPILIFGGHLHVRDCLQLDQRSVSLASGRYMETLGWLSVDLDSQGNTQPLNFSRRYLDANVVTYQYHTNRTDLTFGTDQGRNITAGLRGLEERFRLTEQYGVAPRDYSMTGAPYPSNDSILTLTVEEAVPTILALNSSRAAEGIPSLLIISSGSQRFDIFKGPFTRNDELTVSPFVNQYIFIPDVPFEVAVKVLPALNGKGAERLWPGEQEGESREMRAWRVEREVEREYAHWLEDMHRQYYESERSATVQGELTLGYVTADACPGVGDDVAHLPLPAYPIPDFIASRMPEPVDGKVDLIFVDFIEGQLIRTLNELQTERMYTRADASVYAPVWSNQVLGRYARVAWN</sequence>
<dbReference type="InterPro" id="IPR006179">
    <property type="entry name" value="5_nucleotidase/apyrase"/>
</dbReference>
<dbReference type="InterPro" id="IPR004843">
    <property type="entry name" value="Calcineurin-like_PHP"/>
</dbReference>
<dbReference type="PANTHER" id="PTHR11575:SF22">
    <property type="entry name" value="ADL392WP"/>
    <property type="match status" value="1"/>
</dbReference>
<dbReference type="GO" id="GO:0005829">
    <property type="term" value="C:cytosol"/>
    <property type="evidence" value="ECO:0007669"/>
    <property type="project" value="TreeGrafter"/>
</dbReference>
<dbReference type="SUPFAM" id="SSF56300">
    <property type="entry name" value="Metallo-dependent phosphatases"/>
    <property type="match status" value="1"/>
</dbReference>
<dbReference type="FunFam" id="3.60.21.10:FF:000043">
    <property type="entry name" value="Ser/Thr protein phosphatase family"/>
    <property type="match status" value="1"/>
</dbReference>
<dbReference type="InterPro" id="IPR041823">
    <property type="entry name" value="YHR202W_N"/>
</dbReference>
<dbReference type="InterPro" id="IPR014485">
    <property type="entry name" value="Pesterase_C1039"/>
</dbReference>
<dbReference type="EMBL" id="JARJCM010000059">
    <property type="protein sequence ID" value="KAJ7034124.1"/>
    <property type="molecule type" value="Genomic_DNA"/>
</dbReference>
<organism evidence="4 5">
    <name type="scientific">Mycena alexandri</name>
    <dbReference type="NCBI Taxonomy" id="1745969"/>
    <lineage>
        <taxon>Eukaryota</taxon>
        <taxon>Fungi</taxon>
        <taxon>Dikarya</taxon>
        <taxon>Basidiomycota</taxon>
        <taxon>Agaricomycotina</taxon>
        <taxon>Agaricomycetes</taxon>
        <taxon>Agaricomycetidae</taxon>
        <taxon>Agaricales</taxon>
        <taxon>Marasmiineae</taxon>
        <taxon>Mycenaceae</taxon>
        <taxon>Mycena</taxon>
    </lineage>
</organism>
<evidence type="ECO:0000313" key="4">
    <source>
        <dbReference type="EMBL" id="KAJ7034124.1"/>
    </source>
</evidence>
<accession>A0AAD6SUV7</accession>
<dbReference type="Gene3D" id="3.90.780.10">
    <property type="entry name" value="5'-Nucleotidase, C-terminal domain"/>
    <property type="match status" value="1"/>
</dbReference>
<dbReference type="Pfam" id="PF21953">
    <property type="entry name" value="NadN_nucleosid_C"/>
    <property type="match status" value="1"/>
</dbReference>
<dbReference type="Proteomes" id="UP001218188">
    <property type="component" value="Unassembled WGS sequence"/>
</dbReference>
<dbReference type="PIRSF" id="PIRSF017316">
    <property type="entry name" value="Pesterase_C1039"/>
    <property type="match status" value="1"/>
</dbReference>
<reference evidence="4" key="1">
    <citation type="submission" date="2023-03" db="EMBL/GenBank/DDBJ databases">
        <title>Massive genome expansion in bonnet fungi (Mycena s.s.) driven by repeated elements and novel gene families across ecological guilds.</title>
        <authorList>
            <consortium name="Lawrence Berkeley National Laboratory"/>
            <person name="Harder C.B."/>
            <person name="Miyauchi S."/>
            <person name="Viragh M."/>
            <person name="Kuo A."/>
            <person name="Thoen E."/>
            <person name="Andreopoulos B."/>
            <person name="Lu D."/>
            <person name="Skrede I."/>
            <person name="Drula E."/>
            <person name="Henrissat B."/>
            <person name="Morin E."/>
            <person name="Kohler A."/>
            <person name="Barry K."/>
            <person name="LaButti K."/>
            <person name="Morin E."/>
            <person name="Salamov A."/>
            <person name="Lipzen A."/>
            <person name="Mereny Z."/>
            <person name="Hegedus B."/>
            <person name="Baldrian P."/>
            <person name="Stursova M."/>
            <person name="Weitz H."/>
            <person name="Taylor A."/>
            <person name="Grigoriev I.V."/>
            <person name="Nagy L.G."/>
            <person name="Martin F."/>
            <person name="Kauserud H."/>
        </authorList>
    </citation>
    <scope>NUCLEOTIDE SEQUENCE</scope>
    <source>
        <strain evidence="4">CBHHK200</strain>
    </source>
</reference>
<dbReference type="GO" id="GO:0016787">
    <property type="term" value="F:hydrolase activity"/>
    <property type="evidence" value="ECO:0007669"/>
    <property type="project" value="InterPro"/>
</dbReference>
<evidence type="ECO:0000256" key="1">
    <source>
        <dbReference type="SAM" id="SignalP"/>
    </source>
</evidence>
<dbReference type="AlphaFoldDB" id="A0AAD6SUV7"/>
<keyword evidence="5" id="KW-1185">Reference proteome</keyword>
<dbReference type="InterPro" id="IPR036907">
    <property type="entry name" value="5'-Nucleotdase_C_sf"/>
</dbReference>
<protein>
    <submittedName>
        <fullName evidence="4">Metallo-dependent phosphatase-like protein</fullName>
    </submittedName>
</protein>
<comment type="caution">
    <text evidence="4">The sequence shown here is derived from an EMBL/GenBank/DDBJ whole genome shotgun (WGS) entry which is preliminary data.</text>
</comment>
<gene>
    <name evidence="4" type="ORF">C8F04DRAFT_1102336</name>
</gene>
<evidence type="ECO:0000313" key="5">
    <source>
        <dbReference type="Proteomes" id="UP001218188"/>
    </source>
</evidence>
<dbReference type="GO" id="GO:0009166">
    <property type="term" value="P:nucleotide catabolic process"/>
    <property type="evidence" value="ECO:0007669"/>
    <property type="project" value="InterPro"/>
</dbReference>
<feature type="domain" description="Putative 5'-nucleotidase C-terminal" evidence="3">
    <location>
        <begin position="377"/>
        <end position="580"/>
    </location>
</feature>
<evidence type="ECO:0000259" key="2">
    <source>
        <dbReference type="Pfam" id="PF00149"/>
    </source>
</evidence>
<dbReference type="InterPro" id="IPR053828">
    <property type="entry name" value="Nucleosidase_C"/>
</dbReference>
<evidence type="ECO:0000259" key="3">
    <source>
        <dbReference type="Pfam" id="PF21953"/>
    </source>
</evidence>
<feature type="chain" id="PRO_5042171010" evidence="1">
    <location>
        <begin position="21"/>
        <end position="619"/>
    </location>
</feature>
<proteinExistence type="predicted"/>
<dbReference type="PANTHER" id="PTHR11575">
    <property type="entry name" value="5'-NUCLEOTIDASE-RELATED"/>
    <property type="match status" value="1"/>
</dbReference>
<name>A0AAD6SUV7_9AGAR</name>
<dbReference type="SUPFAM" id="SSF55816">
    <property type="entry name" value="5'-nucleotidase (syn. UDP-sugar hydrolase), C-terminal domain"/>
    <property type="match status" value="1"/>
</dbReference>
<dbReference type="Gene3D" id="3.60.21.10">
    <property type="match status" value="1"/>
</dbReference>
<feature type="signal peptide" evidence="1">
    <location>
        <begin position="1"/>
        <end position="20"/>
    </location>
</feature>
<dbReference type="InterPro" id="IPR029052">
    <property type="entry name" value="Metallo-depent_PP-like"/>
</dbReference>
<dbReference type="GO" id="GO:0005576">
    <property type="term" value="C:extracellular region"/>
    <property type="evidence" value="ECO:0007669"/>
    <property type="project" value="UniProtKB-ARBA"/>
</dbReference>
<feature type="domain" description="Calcineurin-like phosphoesterase" evidence="2">
    <location>
        <begin position="51"/>
        <end position="283"/>
    </location>
</feature>
<dbReference type="Pfam" id="PF00149">
    <property type="entry name" value="Metallophos"/>
    <property type="match status" value="1"/>
</dbReference>
<keyword evidence="1" id="KW-0732">Signal</keyword>